<dbReference type="CDD" id="cd07021">
    <property type="entry name" value="Clp_protease_NfeD_like"/>
    <property type="match status" value="1"/>
</dbReference>
<accession>A0ABN8XB39</accession>
<comment type="subcellular location">
    <subcellularLocation>
        <location evidence="1">Membrane</location>
        <topology evidence="1">Multi-pass membrane protein</topology>
    </subcellularLocation>
</comment>
<feature type="transmembrane region" description="Helical" evidence="5">
    <location>
        <begin position="373"/>
        <end position="393"/>
    </location>
</feature>
<keyword evidence="9" id="KW-0378">Hydrolase</keyword>
<dbReference type="Pfam" id="PF24961">
    <property type="entry name" value="NfeD_membrane"/>
    <property type="match status" value="1"/>
</dbReference>
<evidence type="ECO:0000259" key="6">
    <source>
        <dbReference type="Pfam" id="PF01957"/>
    </source>
</evidence>
<protein>
    <submittedName>
        <fullName evidence="9">Membrane-bound serine protease, NfeD family</fullName>
    </submittedName>
</protein>
<evidence type="ECO:0000256" key="1">
    <source>
        <dbReference type="ARBA" id="ARBA00004141"/>
    </source>
</evidence>
<feature type="domain" description="NfeD integral membrane" evidence="7">
    <location>
        <begin position="266"/>
        <end position="387"/>
    </location>
</feature>
<evidence type="ECO:0000259" key="7">
    <source>
        <dbReference type="Pfam" id="PF24961"/>
    </source>
</evidence>
<dbReference type="InterPro" id="IPR056738">
    <property type="entry name" value="NfeD1b_N"/>
</dbReference>
<evidence type="ECO:0000256" key="5">
    <source>
        <dbReference type="SAM" id="Phobius"/>
    </source>
</evidence>
<evidence type="ECO:0000259" key="8">
    <source>
        <dbReference type="Pfam" id="PF25145"/>
    </source>
</evidence>
<dbReference type="Proteomes" id="UP001161497">
    <property type="component" value="Chromosome"/>
</dbReference>
<keyword evidence="4 5" id="KW-0472">Membrane</keyword>
<keyword evidence="3 5" id="KW-1133">Transmembrane helix</keyword>
<dbReference type="InterPro" id="IPR052165">
    <property type="entry name" value="Membrane_assoc_protease"/>
</dbReference>
<dbReference type="SUPFAM" id="SSF52096">
    <property type="entry name" value="ClpP/crotonase"/>
    <property type="match status" value="1"/>
</dbReference>
<dbReference type="InterPro" id="IPR029045">
    <property type="entry name" value="ClpP/crotonase-like_dom_sf"/>
</dbReference>
<dbReference type="InterPro" id="IPR002810">
    <property type="entry name" value="NfeD-like_C"/>
</dbReference>
<evidence type="ECO:0000313" key="10">
    <source>
        <dbReference type="Proteomes" id="UP001161497"/>
    </source>
</evidence>
<dbReference type="PANTHER" id="PTHR33507:SF3">
    <property type="entry name" value="INNER MEMBRANE PROTEIN YBBJ"/>
    <property type="match status" value="1"/>
</dbReference>
<keyword evidence="9" id="KW-0645">Protease</keyword>
<keyword evidence="2 5" id="KW-0812">Transmembrane</keyword>
<keyword evidence="10" id="KW-1185">Reference proteome</keyword>
<feature type="domain" description="NfeD1b N-terminal" evidence="8">
    <location>
        <begin position="42"/>
        <end position="243"/>
    </location>
</feature>
<dbReference type="GO" id="GO:0006508">
    <property type="term" value="P:proteolysis"/>
    <property type="evidence" value="ECO:0007669"/>
    <property type="project" value="UniProtKB-KW"/>
</dbReference>
<dbReference type="Pfam" id="PF25145">
    <property type="entry name" value="NfeD1b_N"/>
    <property type="match status" value="1"/>
</dbReference>
<evidence type="ECO:0000313" key="9">
    <source>
        <dbReference type="EMBL" id="CAI9084506.1"/>
    </source>
</evidence>
<dbReference type="Pfam" id="PF01957">
    <property type="entry name" value="NfeD"/>
    <property type="match status" value="1"/>
</dbReference>
<feature type="domain" description="NfeD-like C-terminal" evidence="6">
    <location>
        <begin position="414"/>
        <end position="468"/>
    </location>
</feature>
<dbReference type="InterPro" id="IPR056739">
    <property type="entry name" value="NfeD_membrane"/>
</dbReference>
<dbReference type="EMBL" id="OX458932">
    <property type="protein sequence ID" value="CAI9084506.1"/>
    <property type="molecule type" value="Genomic_DNA"/>
</dbReference>
<dbReference type="Gene3D" id="2.40.50.140">
    <property type="entry name" value="Nucleic acid-binding proteins"/>
    <property type="match status" value="1"/>
</dbReference>
<evidence type="ECO:0000256" key="4">
    <source>
        <dbReference type="ARBA" id="ARBA00023136"/>
    </source>
</evidence>
<evidence type="ECO:0000256" key="2">
    <source>
        <dbReference type="ARBA" id="ARBA00022692"/>
    </source>
</evidence>
<gene>
    <name evidence="9" type="primary">nfeD</name>
    <name evidence="9" type="ORF">MFUM_0096</name>
</gene>
<evidence type="ECO:0000256" key="3">
    <source>
        <dbReference type="ARBA" id="ARBA00022989"/>
    </source>
</evidence>
<sequence length="476" mass="52069">MQTNGNLRVGMIYGKLGAISLLFFLFCSFLKAQIVKDGNKLVYVIPIRDEIEQTMVYVVKRGVNEAIKSGAIDLIIDLNTPGGQAESMEKIIQQIERFPFQENTFAFVNHKAYSAGAFVAAACRHIYMAPGSVIGAATPVMFSPQGGIQNLPESYEKKILSAYQGLIRAIAERHGHNPAVFNAMVDRDSGLVIDGKEILPKGKVLTLTDTEAIRQYGNPPKPLLAEGIVPSLEQLVEKVIGTKAIIIQLKPTGFEKIGRMMTMLGPLFLTLGLLLAYLELQTGGIALGILSLFFFSLYFLGHYLAGLSGFEPFFLFLLGVSLVLAEVFFFPGLVIPTLMGLLMVVIAILTASAEKLPTENVGSWLARMREGLISLIIAIGSAFLLIFAFSRFIPKRVSIAWNKEPQQKNERTDELFVGMEGQAVTVLRPSGLGRFKGKVVDVVSLGEFIAEGTPIRIVRIEGIRIVVEAVDVKSKE</sequence>
<dbReference type="GO" id="GO:0008233">
    <property type="term" value="F:peptidase activity"/>
    <property type="evidence" value="ECO:0007669"/>
    <property type="project" value="UniProtKB-KW"/>
</dbReference>
<name>A0ABN8XB39_9BACT</name>
<reference evidence="9" key="1">
    <citation type="submission" date="2023-03" db="EMBL/GenBank/DDBJ databases">
        <authorList>
            <person name="Cremers G."/>
            <person name="Picone N."/>
        </authorList>
    </citation>
    <scope>NUCLEOTIDE SEQUENCE</scope>
    <source>
        <strain evidence="9">Sample_alias</strain>
    </source>
</reference>
<dbReference type="InterPro" id="IPR012340">
    <property type="entry name" value="NA-bd_OB-fold"/>
</dbReference>
<organism evidence="9 10">
    <name type="scientific">Candidatus Methylacidiphilum fumarolicum</name>
    <dbReference type="NCBI Taxonomy" id="591154"/>
    <lineage>
        <taxon>Bacteria</taxon>
        <taxon>Pseudomonadati</taxon>
        <taxon>Verrucomicrobiota</taxon>
        <taxon>Methylacidiphilae</taxon>
        <taxon>Methylacidiphilales</taxon>
        <taxon>Methylacidiphilaceae</taxon>
        <taxon>Methylacidiphilum (ex Ratnadevi et al. 2023)</taxon>
    </lineage>
</organism>
<proteinExistence type="predicted"/>
<dbReference type="Gene3D" id="3.90.226.10">
    <property type="entry name" value="2-enoyl-CoA Hydratase, Chain A, domain 1"/>
    <property type="match status" value="1"/>
</dbReference>
<dbReference type="PANTHER" id="PTHR33507">
    <property type="entry name" value="INNER MEMBRANE PROTEIN YBBJ"/>
    <property type="match status" value="1"/>
</dbReference>
<feature type="transmembrane region" description="Helical" evidence="5">
    <location>
        <begin position="337"/>
        <end position="353"/>
    </location>
</feature>